<keyword evidence="2" id="KW-0963">Cytoplasm</keyword>
<name>A0A644WSL7_9ZZZZ</name>
<evidence type="ECO:0000256" key="2">
    <source>
        <dbReference type="ARBA" id="ARBA00022490"/>
    </source>
</evidence>
<dbReference type="SUPFAM" id="SSF52096">
    <property type="entry name" value="ClpP/crotonase"/>
    <property type="match status" value="1"/>
</dbReference>
<dbReference type="InterPro" id="IPR029045">
    <property type="entry name" value="ClpP/crotonase-like_dom_sf"/>
</dbReference>
<dbReference type="GO" id="GO:0004176">
    <property type="term" value="F:ATP-dependent peptidase activity"/>
    <property type="evidence" value="ECO:0007669"/>
    <property type="project" value="InterPro"/>
</dbReference>
<dbReference type="AlphaFoldDB" id="A0A644WSL7"/>
<evidence type="ECO:0000313" key="4">
    <source>
        <dbReference type="EMBL" id="MPM06458.1"/>
    </source>
</evidence>
<dbReference type="EMBL" id="VSSQ01001230">
    <property type="protein sequence ID" value="MPM06458.1"/>
    <property type="molecule type" value="Genomic_DNA"/>
</dbReference>
<dbReference type="GO" id="GO:0051117">
    <property type="term" value="F:ATPase binding"/>
    <property type="evidence" value="ECO:0007669"/>
    <property type="project" value="TreeGrafter"/>
</dbReference>
<dbReference type="GO" id="GO:0006515">
    <property type="term" value="P:protein quality control for misfolded or incompletely synthesized proteins"/>
    <property type="evidence" value="ECO:0007669"/>
    <property type="project" value="TreeGrafter"/>
</dbReference>
<dbReference type="Gene3D" id="3.90.226.10">
    <property type="entry name" value="2-enoyl-CoA Hydratase, Chain A, domain 1"/>
    <property type="match status" value="1"/>
</dbReference>
<dbReference type="NCBIfam" id="NF045542">
    <property type="entry name" value="Clp_rel_HeadMat"/>
    <property type="match status" value="1"/>
</dbReference>
<proteinExistence type="inferred from homology"/>
<evidence type="ECO:0000256" key="1">
    <source>
        <dbReference type="ARBA" id="ARBA00007039"/>
    </source>
</evidence>
<dbReference type="EC" id="3.4.21.92" evidence="4"/>
<dbReference type="PANTHER" id="PTHR10381">
    <property type="entry name" value="ATP-DEPENDENT CLP PROTEASE PROTEOLYTIC SUBUNIT"/>
    <property type="match status" value="1"/>
</dbReference>
<keyword evidence="4" id="KW-0645">Protease</keyword>
<protein>
    <submittedName>
        <fullName evidence="4">ATP-dependent Clp protease proteolytic subunit</fullName>
        <ecNumber evidence="4">3.4.21.92</ecNumber>
    </submittedName>
</protein>
<reference evidence="4" key="1">
    <citation type="submission" date="2019-08" db="EMBL/GenBank/DDBJ databases">
        <authorList>
            <person name="Kucharzyk K."/>
            <person name="Murdoch R.W."/>
            <person name="Higgins S."/>
            <person name="Loffler F."/>
        </authorList>
    </citation>
    <scope>NUCLEOTIDE SEQUENCE</scope>
</reference>
<comment type="similarity">
    <text evidence="1">Belongs to the peptidase S14 family.</text>
</comment>
<dbReference type="PANTHER" id="PTHR10381:SF70">
    <property type="entry name" value="ATP-DEPENDENT CLP PROTEASE PROTEOLYTIC SUBUNIT"/>
    <property type="match status" value="1"/>
</dbReference>
<sequence length="248" mass="27911">MSKAVYLIKQSATPNELDLYIYDYVEGDSYDWWSGEKVESLTSANYIQKKLEESKDVTQINIFINSYGGDVKEGLAIYTQLKRHSANKTIYVDGFACSIASVIAMAGDKVIMGPNTLMMIHHASRSAYGNSEELRKAANDLDVIDKASCSSYLTKAGNKLTEEVLNQLLDNQTWLNAEQCLQYGLCDEIVGKENENIINAQQRFNNIIKQQLEGITPNPRVPDQYIGQKTNAEKLKMIFKNKMKEGNL</sequence>
<dbReference type="Pfam" id="PF00574">
    <property type="entry name" value="CLP_protease"/>
    <property type="match status" value="1"/>
</dbReference>
<dbReference type="InterPro" id="IPR001907">
    <property type="entry name" value="ClpP"/>
</dbReference>
<dbReference type="CDD" id="cd07016">
    <property type="entry name" value="S14_ClpP_1"/>
    <property type="match status" value="1"/>
</dbReference>
<keyword evidence="3 4" id="KW-0378">Hydrolase</keyword>
<dbReference type="InterPro" id="IPR023562">
    <property type="entry name" value="ClpP/TepA"/>
</dbReference>
<evidence type="ECO:0000256" key="3">
    <source>
        <dbReference type="ARBA" id="ARBA00022801"/>
    </source>
</evidence>
<organism evidence="4">
    <name type="scientific">bioreactor metagenome</name>
    <dbReference type="NCBI Taxonomy" id="1076179"/>
    <lineage>
        <taxon>unclassified sequences</taxon>
        <taxon>metagenomes</taxon>
        <taxon>ecological metagenomes</taxon>
    </lineage>
</organism>
<accession>A0A644WSL7</accession>
<dbReference type="GO" id="GO:0009368">
    <property type="term" value="C:endopeptidase Clp complex"/>
    <property type="evidence" value="ECO:0007669"/>
    <property type="project" value="TreeGrafter"/>
</dbReference>
<dbReference type="GO" id="GO:0004252">
    <property type="term" value="F:serine-type endopeptidase activity"/>
    <property type="evidence" value="ECO:0007669"/>
    <property type="project" value="UniProtKB-EC"/>
</dbReference>
<comment type="caution">
    <text evidence="4">The sequence shown here is derived from an EMBL/GenBank/DDBJ whole genome shotgun (WGS) entry which is preliminary data.</text>
</comment>
<gene>
    <name evidence="4" type="primary">clpP_26</name>
    <name evidence="4" type="ORF">SDC9_52759</name>
</gene>
<dbReference type="PRINTS" id="PR00127">
    <property type="entry name" value="CLPPROTEASEP"/>
</dbReference>